<keyword evidence="1 3" id="KW-0547">Nucleotide-binding</keyword>
<gene>
    <name evidence="5" type="primary">nrdD_1</name>
    <name evidence="5" type="ORF">R28058_25581</name>
</gene>
<dbReference type="PROSITE" id="PS51161">
    <property type="entry name" value="ATP_CONE"/>
    <property type="match status" value="1"/>
</dbReference>
<dbReference type="Pfam" id="PF13597">
    <property type="entry name" value="NRDD"/>
    <property type="match status" value="1"/>
</dbReference>
<dbReference type="GO" id="GO:0004748">
    <property type="term" value="F:ribonucleoside-diphosphate reductase activity, thioredoxin disulfide as acceptor"/>
    <property type="evidence" value="ECO:0007669"/>
    <property type="project" value="TreeGrafter"/>
</dbReference>
<dbReference type="GO" id="GO:0009265">
    <property type="term" value="P:2'-deoxyribonucleotide biosynthetic process"/>
    <property type="evidence" value="ECO:0007669"/>
    <property type="project" value="TreeGrafter"/>
</dbReference>
<evidence type="ECO:0000313" key="5">
    <source>
        <dbReference type="EMBL" id="CEQ04841.1"/>
    </source>
</evidence>
<dbReference type="GO" id="GO:0031250">
    <property type="term" value="C:anaerobic ribonucleoside-triphosphate reductase complex"/>
    <property type="evidence" value="ECO:0007669"/>
    <property type="project" value="TreeGrafter"/>
</dbReference>
<dbReference type="SUPFAM" id="SSF51998">
    <property type="entry name" value="PFL-like glycyl radical enzymes"/>
    <property type="match status" value="1"/>
</dbReference>
<sequence length="709" mass="81064">MKKQLNIIKRDGSIAEFDKTKIENAILKAMKYGSGIYEEEIANEIANQIEVKCNENPHLSTVNQVEDMVYESLINHKHELTAKAYEGYRAVQSFKREVNTTDDSILGLLDNSNEDVINENSNKNGLLASTQRDLIAGEVSKDIARRKLIPAHIAHAHDEGVLHYHDMDYAIQPIHNCMLINLEDMLSNGTVISNKLVESPKSFTTACTVTTQIIAQIASGQYGGNSITIKHIAPFLRVSYDKYYNKYIQKYSEEMAKELAEDRMMEELKGGIQTIRYQLSTLYTSNGQSPFSTIYLEIEEGHEYEREMALICEEMILQRLEGMKNYKGQEVGEEFPKLVYLLDEHNCLEGGKYDYITKLAAKCSTKRLVPDYQSAKIMKKNYEGNTFPPMGCRSHLSPWKDENGNYKWYGRFNQGVISLNLVQVALTANKDMDKFWEVLDERLELCKEALMVRHDLLKGVISDVSPIHWQHGGIARLKKGEKIDSLLENGYSTLSLGYVGVYEMTQAMLEVSHTTKEGEQFALKVMNYLNDTCQKWKDETGLGFGLYGTPGESLTSRFCRIDKQKFGEIKNVTDRMYYTNSYHVHVSEEIDAFEKLKFESQFHDISLGGCISYIEVPDMSKNLPAVEQIINYIYHNIQYAEINTKPDICYSCGFTGEIKLDKDLEWYCPNCGNKDKNEMQVMRRTCGYIGANMWGKGRTQEIGQRVLHL</sequence>
<dbReference type="EC" id="1.17.4.2" evidence="5"/>
<evidence type="ECO:0000256" key="2">
    <source>
        <dbReference type="ARBA" id="ARBA00022840"/>
    </source>
</evidence>
<dbReference type="OrthoDB" id="9804622at2"/>
<evidence type="ECO:0000256" key="1">
    <source>
        <dbReference type="ARBA" id="ARBA00022741"/>
    </source>
</evidence>
<dbReference type="InterPro" id="IPR005144">
    <property type="entry name" value="ATP-cone_dom"/>
</dbReference>
<evidence type="ECO:0000313" key="6">
    <source>
        <dbReference type="Proteomes" id="UP000049127"/>
    </source>
</evidence>
<keyword evidence="5" id="KW-0560">Oxidoreductase</keyword>
<dbReference type="Gene3D" id="3.20.70.20">
    <property type="match status" value="1"/>
</dbReference>
<dbReference type="RefSeq" id="WP_055342892.1">
    <property type="nucleotide sequence ID" value="NZ_CDNI01000022.1"/>
</dbReference>
<evidence type="ECO:0000256" key="3">
    <source>
        <dbReference type="PROSITE-ProRule" id="PRU00492"/>
    </source>
</evidence>
<dbReference type="NCBIfam" id="NF006732">
    <property type="entry name" value="PRK09263.1"/>
    <property type="match status" value="1"/>
</dbReference>
<dbReference type="PANTHER" id="PTHR21075:SF0">
    <property type="entry name" value="ANAEROBIC RIBONUCLEOSIDE-TRIPHOSPHATE REDUCTASE"/>
    <property type="match status" value="1"/>
</dbReference>
<proteinExistence type="predicted"/>
<keyword evidence="2 3" id="KW-0067">ATP-binding</keyword>
<dbReference type="GO" id="GO:0006260">
    <property type="term" value="P:DNA replication"/>
    <property type="evidence" value="ECO:0007669"/>
    <property type="project" value="InterPro"/>
</dbReference>
<dbReference type="AlphaFoldDB" id="A0A0C7QMT8"/>
<evidence type="ECO:0000259" key="4">
    <source>
        <dbReference type="PROSITE" id="PS51161"/>
    </source>
</evidence>
<dbReference type="NCBIfam" id="TIGR02487">
    <property type="entry name" value="NrdD"/>
    <property type="match status" value="1"/>
</dbReference>
<dbReference type="GO" id="GO:0005524">
    <property type="term" value="F:ATP binding"/>
    <property type="evidence" value="ECO:0007669"/>
    <property type="project" value="UniProtKB-UniRule"/>
</dbReference>
<accession>A0A0C7QMT8</accession>
<organism evidence="5 6">
    <name type="scientific">Paraclostridium sordellii</name>
    <name type="common">Clostridium sordellii</name>
    <dbReference type="NCBI Taxonomy" id="1505"/>
    <lineage>
        <taxon>Bacteria</taxon>
        <taxon>Bacillati</taxon>
        <taxon>Bacillota</taxon>
        <taxon>Clostridia</taxon>
        <taxon>Peptostreptococcales</taxon>
        <taxon>Peptostreptococcaceae</taxon>
        <taxon>Paraclostridium</taxon>
    </lineage>
</organism>
<dbReference type="EMBL" id="CEKZ01000022">
    <property type="protein sequence ID" value="CEQ04841.1"/>
    <property type="molecule type" value="Genomic_DNA"/>
</dbReference>
<feature type="domain" description="ATP-cone" evidence="4">
    <location>
        <begin position="5"/>
        <end position="96"/>
    </location>
</feature>
<dbReference type="InterPro" id="IPR012833">
    <property type="entry name" value="NrdD"/>
</dbReference>
<dbReference type="PANTHER" id="PTHR21075">
    <property type="entry name" value="ANAEROBIC RIBONUCLEOSIDE-TRIPHOSPHATE REDUCTASE"/>
    <property type="match status" value="1"/>
</dbReference>
<name>A0A0C7QMT8_PARSO</name>
<dbReference type="Pfam" id="PF03477">
    <property type="entry name" value="ATP-cone"/>
    <property type="match status" value="1"/>
</dbReference>
<dbReference type="Proteomes" id="UP000049127">
    <property type="component" value="Unassembled WGS sequence"/>
</dbReference>
<dbReference type="GO" id="GO:0008998">
    <property type="term" value="F:ribonucleoside-triphosphate reductase (thioredoxin) activity"/>
    <property type="evidence" value="ECO:0007669"/>
    <property type="project" value="UniProtKB-EC"/>
</dbReference>
<reference evidence="5 6" key="1">
    <citation type="submission" date="2015-01" db="EMBL/GenBank/DDBJ databases">
        <authorList>
            <person name="Aslett A.Martin."/>
            <person name="De Silva Nishadi"/>
        </authorList>
    </citation>
    <scope>NUCLEOTIDE SEQUENCE [LARGE SCALE GENOMIC DNA]</scope>
    <source>
        <strain evidence="5 6">R28058</strain>
    </source>
</reference>
<protein>
    <submittedName>
        <fullName evidence="5">Anaerobic ribonucleoside-triphosphate reductase</fullName>
        <ecNumber evidence="5">1.17.4.2</ecNumber>
    </submittedName>
</protein>